<dbReference type="PROSITE" id="PS00170">
    <property type="entry name" value="CSA_PPIASE_1"/>
    <property type="match status" value="1"/>
</dbReference>
<dbReference type="Pfam" id="PF00254">
    <property type="entry name" value="FKBP_C"/>
    <property type="match status" value="1"/>
</dbReference>
<evidence type="ECO:0000313" key="8">
    <source>
        <dbReference type="EMBL" id="SVB10960.1"/>
    </source>
</evidence>
<dbReference type="PROSITE" id="PS51257">
    <property type="entry name" value="PROKAR_LIPOPROTEIN"/>
    <property type="match status" value="1"/>
</dbReference>
<feature type="region of interest" description="Disordered" evidence="5">
    <location>
        <begin position="21"/>
        <end position="68"/>
    </location>
</feature>
<dbReference type="GO" id="GO:0006457">
    <property type="term" value="P:protein folding"/>
    <property type="evidence" value="ECO:0007669"/>
    <property type="project" value="InterPro"/>
</dbReference>
<dbReference type="Gene3D" id="2.40.100.10">
    <property type="entry name" value="Cyclophilin-like"/>
    <property type="match status" value="1"/>
</dbReference>
<sequence>MKKFLAIFIAILLIGCTKSDHTNKTQNNNTKQSSDSSELIESNLTADSKSSANNNNVQAKSDENSGNGVYVEMETSKGTILLRLFYKQVPYTVANFVGLAEGSREWKDPKTRESKKSNFYDGLKFHRVIPNFMIQGGDPMGNGRGGPGYKFADEFKENLKHDQPGMLSMANSGPNTNGSQFFITHVPTPWLDGKHSIFGEVIEGMDVVNSIVQNDQIKSVNILRKGSNAETFDATKFDYKDMKIENKLAGWHEDFSLPGREEKTESGLSMIIHKDGNGQRPRKGQKVQVHYSGMLENGTKFDSSIEKGQPISFPLGQGRVIKGWDEAIALMSKGEKRTLIIPPAIGYGDRGKGPIPANSTLIFEVELVDYK</sequence>
<dbReference type="InterPro" id="IPR020892">
    <property type="entry name" value="Cyclophilin-type_PPIase_CS"/>
</dbReference>
<dbReference type="PROSITE" id="PS50072">
    <property type="entry name" value="CSA_PPIASE_2"/>
    <property type="match status" value="1"/>
</dbReference>
<feature type="domain" description="PPIase cyclophilin-type" evidence="7">
    <location>
        <begin position="78"/>
        <end position="211"/>
    </location>
</feature>
<name>A0A382BAT8_9ZZZZ</name>
<feature type="domain" description="PPIase FKBP-type" evidence="6">
    <location>
        <begin position="284"/>
        <end position="371"/>
    </location>
</feature>
<protein>
    <recommendedName>
        <fullName evidence="2">peptidylprolyl isomerase</fullName>
        <ecNumber evidence="2">5.2.1.8</ecNumber>
    </recommendedName>
</protein>
<evidence type="ECO:0000256" key="2">
    <source>
        <dbReference type="ARBA" id="ARBA00013194"/>
    </source>
</evidence>
<evidence type="ECO:0000256" key="4">
    <source>
        <dbReference type="ARBA" id="ARBA00023235"/>
    </source>
</evidence>
<dbReference type="InterPro" id="IPR029000">
    <property type="entry name" value="Cyclophilin-like_dom_sf"/>
</dbReference>
<dbReference type="SUPFAM" id="SSF54534">
    <property type="entry name" value="FKBP-like"/>
    <property type="match status" value="1"/>
</dbReference>
<dbReference type="PROSITE" id="PS50059">
    <property type="entry name" value="FKBP_PPIASE"/>
    <property type="match status" value="1"/>
</dbReference>
<organism evidence="8">
    <name type="scientific">marine metagenome</name>
    <dbReference type="NCBI Taxonomy" id="408172"/>
    <lineage>
        <taxon>unclassified sequences</taxon>
        <taxon>metagenomes</taxon>
        <taxon>ecological metagenomes</taxon>
    </lineage>
</organism>
<dbReference type="CDD" id="cd00317">
    <property type="entry name" value="cyclophilin"/>
    <property type="match status" value="1"/>
</dbReference>
<gene>
    <name evidence="8" type="ORF">METZ01_LOCUS163814</name>
</gene>
<dbReference type="SUPFAM" id="SSF50891">
    <property type="entry name" value="Cyclophilin-like"/>
    <property type="match status" value="1"/>
</dbReference>
<accession>A0A382BAT8</accession>
<dbReference type="EMBL" id="UINC01028988">
    <property type="protein sequence ID" value="SVB10960.1"/>
    <property type="molecule type" value="Genomic_DNA"/>
</dbReference>
<dbReference type="PANTHER" id="PTHR45625:SF4">
    <property type="entry name" value="PEPTIDYLPROLYL ISOMERASE DOMAIN AND WD REPEAT-CONTAINING PROTEIN 1"/>
    <property type="match status" value="1"/>
</dbReference>
<evidence type="ECO:0000256" key="3">
    <source>
        <dbReference type="ARBA" id="ARBA00023110"/>
    </source>
</evidence>
<feature type="compositionally biased region" description="Polar residues" evidence="5">
    <location>
        <begin position="33"/>
        <end position="67"/>
    </location>
</feature>
<dbReference type="InterPro" id="IPR002130">
    <property type="entry name" value="Cyclophilin-type_PPIase_dom"/>
</dbReference>
<proteinExistence type="predicted"/>
<dbReference type="InterPro" id="IPR044666">
    <property type="entry name" value="Cyclophilin_A-like"/>
</dbReference>
<dbReference type="GO" id="GO:0003755">
    <property type="term" value="F:peptidyl-prolyl cis-trans isomerase activity"/>
    <property type="evidence" value="ECO:0007669"/>
    <property type="project" value="UniProtKB-KW"/>
</dbReference>
<dbReference type="PANTHER" id="PTHR45625">
    <property type="entry name" value="PEPTIDYL-PROLYL CIS-TRANS ISOMERASE-RELATED"/>
    <property type="match status" value="1"/>
</dbReference>
<keyword evidence="3" id="KW-0697">Rotamase</keyword>
<reference evidence="8" key="1">
    <citation type="submission" date="2018-05" db="EMBL/GenBank/DDBJ databases">
        <authorList>
            <person name="Lanie J.A."/>
            <person name="Ng W.-L."/>
            <person name="Kazmierczak K.M."/>
            <person name="Andrzejewski T.M."/>
            <person name="Davidsen T.M."/>
            <person name="Wayne K.J."/>
            <person name="Tettelin H."/>
            <person name="Glass J.I."/>
            <person name="Rusch D."/>
            <person name="Podicherti R."/>
            <person name="Tsui H.-C.T."/>
            <person name="Winkler M.E."/>
        </authorList>
    </citation>
    <scope>NUCLEOTIDE SEQUENCE</scope>
</reference>
<dbReference type="Pfam" id="PF00160">
    <property type="entry name" value="Pro_isomerase"/>
    <property type="match status" value="1"/>
</dbReference>
<dbReference type="AlphaFoldDB" id="A0A382BAT8"/>
<evidence type="ECO:0000259" key="6">
    <source>
        <dbReference type="PROSITE" id="PS50059"/>
    </source>
</evidence>
<dbReference type="Gene3D" id="3.10.50.40">
    <property type="match status" value="1"/>
</dbReference>
<evidence type="ECO:0000256" key="1">
    <source>
        <dbReference type="ARBA" id="ARBA00000971"/>
    </source>
</evidence>
<keyword evidence="4" id="KW-0413">Isomerase</keyword>
<dbReference type="PRINTS" id="PR00153">
    <property type="entry name" value="CSAPPISMRASE"/>
</dbReference>
<dbReference type="FunFam" id="3.10.50.40:FF:000006">
    <property type="entry name" value="Peptidyl-prolyl cis-trans isomerase"/>
    <property type="match status" value="1"/>
</dbReference>
<comment type="catalytic activity">
    <reaction evidence="1">
        <text>[protein]-peptidylproline (omega=180) = [protein]-peptidylproline (omega=0)</text>
        <dbReference type="Rhea" id="RHEA:16237"/>
        <dbReference type="Rhea" id="RHEA-COMP:10747"/>
        <dbReference type="Rhea" id="RHEA-COMP:10748"/>
        <dbReference type="ChEBI" id="CHEBI:83833"/>
        <dbReference type="ChEBI" id="CHEBI:83834"/>
        <dbReference type="EC" id="5.2.1.8"/>
    </reaction>
</comment>
<evidence type="ECO:0000256" key="5">
    <source>
        <dbReference type="SAM" id="MobiDB-lite"/>
    </source>
</evidence>
<dbReference type="InterPro" id="IPR001179">
    <property type="entry name" value="PPIase_FKBP_dom"/>
</dbReference>
<evidence type="ECO:0000259" key="7">
    <source>
        <dbReference type="PROSITE" id="PS50072"/>
    </source>
</evidence>
<dbReference type="EC" id="5.2.1.8" evidence="2"/>
<dbReference type="InterPro" id="IPR046357">
    <property type="entry name" value="PPIase_dom_sf"/>
</dbReference>